<dbReference type="RefSeq" id="WP_012924130.1">
    <property type="nucleotide sequence ID" value="NC_013729.1"/>
</dbReference>
<dbReference type="GO" id="GO:0016020">
    <property type="term" value="C:membrane"/>
    <property type="evidence" value="ECO:0007669"/>
    <property type="project" value="TreeGrafter"/>
</dbReference>
<dbReference type="AlphaFoldDB" id="D2PZL2"/>
<dbReference type="Pfam" id="PF00561">
    <property type="entry name" value="Abhydrolase_1"/>
    <property type="match status" value="1"/>
</dbReference>
<dbReference type="STRING" id="479435.Kfla_6583"/>
<dbReference type="Gene3D" id="3.40.50.1820">
    <property type="entry name" value="alpha/beta hydrolase"/>
    <property type="match status" value="1"/>
</dbReference>
<evidence type="ECO:0000313" key="2">
    <source>
        <dbReference type="EMBL" id="ADB35578.1"/>
    </source>
</evidence>
<dbReference type="KEGG" id="kfl:Kfla_6583"/>
<dbReference type="eggNOG" id="COG0596">
    <property type="taxonomic scope" value="Bacteria"/>
</dbReference>
<gene>
    <name evidence="2" type="ordered locus">Kfla_6583</name>
</gene>
<evidence type="ECO:0000259" key="1">
    <source>
        <dbReference type="Pfam" id="PF00561"/>
    </source>
</evidence>
<dbReference type="Proteomes" id="UP000007967">
    <property type="component" value="Chromosome"/>
</dbReference>
<sequence length="282" mass="29648">MPTFSTYDGTELAYHLLGDSPGDAPIVCVPGGPMQASAYLGDLGGLATHCPLIQLDLRGTGDSAIPADPTSYRCDRQVGDVEALRRHLGLESLNLLAHSGGTNLAVQYAARHPEHVAKLALISPSAFGVGLTITGEQRLAAARLRADEPWFPTAYAALQEIVAGNFAPDHWQAIAPLSHGRWDDAAQAMEAAGATQKNDEAAGIYGSDDAFTPEATRTALAAFPHPVLVLAGRTDVGVPAPVATEYAALFPHSTLTIQPASGHFPWLDDPRSFTTTVSAFFA</sequence>
<keyword evidence="2" id="KW-0378">Hydrolase</keyword>
<dbReference type="HOGENOM" id="CLU_020336_50_0_11"/>
<accession>D2PZL2</accession>
<dbReference type="OrthoDB" id="3771266at2"/>
<dbReference type="PANTHER" id="PTHR43798">
    <property type="entry name" value="MONOACYLGLYCEROL LIPASE"/>
    <property type="match status" value="1"/>
</dbReference>
<dbReference type="GO" id="GO:0016787">
    <property type="term" value="F:hydrolase activity"/>
    <property type="evidence" value="ECO:0007669"/>
    <property type="project" value="UniProtKB-KW"/>
</dbReference>
<keyword evidence="3" id="KW-1185">Reference proteome</keyword>
<reference evidence="3" key="1">
    <citation type="submission" date="2009-09" db="EMBL/GenBank/DDBJ databases">
        <title>The complete genome of Kribbella flavida DSM 17836.</title>
        <authorList>
            <consortium name="US DOE Joint Genome Institute (JGI-PGF)"/>
            <person name="Lucas S."/>
            <person name="Copeland A."/>
            <person name="Lapidus A."/>
            <person name="Glavina del Rio T."/>
            <person name="Dalin E."/>
            <person name="Tice H."/>
            <person name="Bruce D."/>
            <person name="Goodwin L."/>
            <person name="Pitluck S."/>
            <person name="Kyrpides N."/>
            <person name="Mavromatis K."/>
            <person name="Ivanova N."/>
            <person name="Saunders E."/>
            <person name="Brettin T."/>
            <person name="Detter J.C."/>
            <person name="Han C."/>
            <person name="Larimer F."/>
            <person name="Land M."/>
            <person name="Hauser L."/>
            <person name="Markowitz V."/>
            <person name="Cheng J.-F."/>
            <person name="Hugenholtz P."/>
            <person name="Woyke T."/>
            <person name="Wu D."/>
            <person name="Pukall R."/>
            <person name="Klenk H.-P."/>
            <person name="Eisen J.A."/>
        </authorList>
    </citation>
    <scope>NUCLEOTIDE SEQUENCE [LARGE SCALE GENOMIC DNA]</scope>
    <source>
        <strain evidence="3">DSM 17836 / JCM 10339 / NBRC 14399</strain>
    </source>
</reference>
<feature type="domain" description="AB hydrolase-1" evidence="1">
    <location>
        <begin position="25"/>
        <end position="270"/>
    </location>
</feature>
<name>D2PZL2_KRIFD</name>
<dbReference type="SUPFAM" id="SSF53474">
    <property type="entry name" value="alpha/beta-Hydrolases"/>
    <property type="match status" value="1"/>
</dbReference>
<dbReference type="EMBL" id="CP001736">
    <property type="protein sequence ID" value="ADB35578.1"/>
    <property type="molecule type" value="Genomic_DNA"/>
</dbReference>
<reference evidence="2 3" key="2">
    <citation type="journal article" date="2010" name="Stand. Genomic Sci.">
        <title>Complete genome sequence of Kribbella flavida type strain (IFO 14399).</title>
        <authorList>
            <person name="Pukall R."/>
            <person name="Lapidus A."/>
            <person name="Glavina Del Rio T."/>
            <person name="Copeland A."/>
            <person name="Tice H."/>
            <person name="Cheng J.-F."/>
            <person name="Lucas S."/>
            <person name="Chen F."/>
            <person name="Nolan M."/>
            <person name="LaButti K."/>
            <person name="Pati A."/>
            <person name="Ivanova N."/>
            <person name="Mavrommatis K."/>
            <person name="Mikhailova N."/>
            <person name="Pitluck S."/>
            <person name="Bruce D."/>
            <person name="Goodwin L."/>
            <person name="Land M."/>
            <person name="Hauser L."/>
            <person name="Chang Y.-J."/>
            <person name="Jeffries C.D."/>
            <person name="Chen A."/>
            <person name="Palaniappan K."/>
            <person name="Chain P."/>
            <person name="Rohde M."/>
            <person name="Goeker M."/>
            <person name="Bristow J."/>
            <person name="Eisen J.A."/>
            <person name="Markowitz V."/>
            <person name="Hugenholtz P."/>
            <person name="Kyrpides N.C."/>
            <person name="Klenk H.-P."/>
            <person name="Brettin T."/>
        </authorList>
    </citation>
    <scope>NUCLEOTIDE SEQUENCE [LARGE SCALE GENOMIC DNA]</scope>
    <source>
        <strain evidence="3">DSM 17836 / JCM 10339 / NBRC 14399</strain>
    </source>
</reference>
<evidence type="ECO:0000313" key="3">
    <source>
        <dbReference type="Proteomes" id="UP000007967"/>
    </source>
</evidence>
<dbReference type="InterPro" id="IPR050266">
    <property type="entry name" value="AB_hydrolase_sf"/>
</dbReference>
<dbReference type="InterPro" id="IPR000073">
    <property type="entry name" value="AB_hydrolase_1"/>
</dbReference>
<organism evidence="2 3">
    <name type="scientific">Kribbella flavida (strain DSM 17836 / JCM 10339 / NBRC 14399)</name>
    <dbReference type="NCBI Taxonomy" id="479435"/>
    <lineage>
        <taxon>Bacteria</taxon>
        <taxon>Bacillati</taxon>
        <taxon>Actinomycetota</taxon>
        <taxon>Actinomycetes</taxon>
        <taxon>Propionibacteriales</taxon>
        <taxon>Kribbellaceae</taxon>
        <taxon>Kribbella</taxon>
    </lineage>
</organism>
<protein>
    <submittedName>
        <fullName evidence="2">Alpha/beta hydrolase fold protein</fullName>
    </submittedName>
</protein>
<proteinExistence type="predicted"/>
<dbReference type="PANTHER" id="PTHR43798:SF33">
    <property type="entry name" value="HYDROLASE, PUTATIVE (AFU_ORTHOLOGUE AFUA_2G14860)-RELATED"/>
    <property type="match status" value="1"/>
</dbReference>
<dbReference type="InterPro" id="IPR029058">
    <property type="entry name" value="AB_hydrolase_fold"/>
</dbReference>